<dbReference type="EMBL" id="BAABAO010000003">
    <property type="protein sequence ID" value="GAA4121544.1"/>
    <property type="molecule type" value="Genomic_DNA"/>
</dbReference>
<keyword evidence="2" id="KW-0547">Nucleotide-binding</keyword>
<dbReference type="Pfam" id="PF13521">
    <property type="entry name" value="AAA_28"/>
    <property type="match status" value="1"/>
</dbReference>
<keyword evidence="2" id="KW-0067">ATP-binding</keyword>
<name>A0ABP7XLF6_9FLAO</name>
<gene>
    <name evidence="2" type="ORF">GCM10022250_03240</name>
</gene>
<dbReference type="InterPro" id="IPR038727">
    <property type="entry name" value="NadR/Ttd14_AAA_dom"/>
</dbReference>
<dbReference type="GO" id="GO:0005524">
    <property type="term" value="F:ATP binding"/>
    <property type="evidence" value="ECO:0007669"/>
    <property type="project" value="UniProtKB-KW"/>
</dbReference>
<sequence>MKKDNFYIITGGPGVGKTTLIDELAKYNFQVVQEDARKIIKQQHTVSGEGLPWKNKELFAELMFNSSVRSYDEVDLEGSMPIFFDRGILDSICYMKMENIPISKEKNEISKKYTYNKKVFILPPWKEIYKTDDERKQSWDEAQSTFTKMKEIYSEYGYKVIEIPKIKIRERVDFLLNEINR</sequence>
<dbReference type="RefSeq" id="WP_229350999.1">
    <property type="nucleotide sequence ID" value="NZ_BAABAO010000003.1"/>
</dbReference>
<evidence type="ECO:0000313" key="2">
    <source>
        <dbReference type="EMBL" id="GAA4121544.1"/>
    </source>
</evidence>
<organism evidence="2 3">
    <name type="scientific">Flavobacterium chungbukense</name>
    <dbReference type="NCBI Taxonomy" id="877464"/>
    <lineage>
        <taxon>Bacteria</taxon>
        <taxon>Pseudomonadati</taxon>
        <taxon>Bacteroidota</taxon>
        <taxon>Flavobacteriia</taxon>
        <taxon>Flavobacteriales</taxon>
        <taxon>Flavobacteriaceae</taxon>
        <taxon>Flavobacterium</taxon>
    </lineage>
</organism>
<accession>A0ABP7XLF6</accession>
<proteinExistence type="predicted"/>
<keyword evidence="3" id="KW-1185">Reference proteome</keyword>
<feature type="domain" description="NadR/Ttd14 AAA" evidence="1">
    <location>
        <begin position="7"/>
        <end position="171"/>
    </location>
</feature>
<dbReference type="InterPro" id="IPR027417">
    <property type="entry name" value="P-loop_NTPase"/>
</dbReference>
<evidence type="ECO:0000259" key="1">
    <source>
        <dbReference type="Pfam" id="PF13521"/>
    </source>
</evidence>
<dbReference type="Proteomes" id="UP001501333">
    <property type="component" value="Unassembled WGS sequence"/>
</dbReference>
<reference evidence="3" key="1">
    <citation type="journal article" date="2019" name="Int. J. Syst. Evol. Microbiol.">
        <title>The Global Catalogue of Microorganisms (GCM) 10K type strain sequencing project: providing services to taxonomists for standard genome sequencing and annotation.</title>
        <authorList>
            <consortium name="The Broad Institute Genomics Platform"/>
            <consortium name="The Broad Institute Genome Sequencing Center for Infectious Disease"/>
            <person name="Wu L."/>
            <person name="Ma J."/>
        </authorList>
    </citation>
    <scope>NUCLEOTIDE SEQUENCE [LARGE SCALE GENOMIC DNA]</scope>
    <source>
        <strain evidence="3">JCM 17386</strain>
    </source>
</reference>
<dbReference type="Gene3D" id="3.40.50.300">
    <property type="entry name" value="P-loop containing nucleotide triphosphate hydrolases"/>
    <property type="match status" value="1"/>
</dbReference>
<dbReference type="SUPFAM" id="SSF52540">
    <property type="entry name" value="P-loop containing nucleoside triphosphate hydrolases"/>
    <property type="match status" value="1"/>
</dbReference>
<evidence type="ECO:0000313" key="3">
    <source>
        <dbReference type="Proteomes" id="UP001501333"/>
    </source>
</evidence>
<comment type="caution">
    <text evidence="2">The sequence shown here is derived from an EMBL/GenBank/DDBJ whole genome shotgun (WGS) entry which is preliminary data.</text>
</comment>
<protein>
    <submittedName>
        <fullName evidence="2">ATP-binding protein</fullName>
    </submittedName>
</protein>